<organism evidence="2 3">
    <name type="scientific">Microlunatus panaciterrae</name>
    <dbReference type="NCBI Taxonomy" id="400768"/>
    <lineage>
        <taxon>Bacteria</taxon>
        <taxon>Bacillati</taxon>
        <taxon>Actinomycetota</taxon>
        <taxon>Actinomycetes</taxon>
        <taxon>Propionibacteriales</taxon>
        <taxon>Propionibacteriaceae</taxon>
        <taxon>Microlunatus</taxon>
    </lineage>
</organism>
<sequence>MQDELATMTLSELLIELAELERAIGETESLTSLLDDSAGEHLAINARLAGLTGREARVAAELARRGSVHHRRPQRAERIPDAV</sequence>
<keyword evidence="3" id="KW-1185">Reference proteome</keyword>
<proteinExistence type="predicted"/>
<comment type="caution">
    <text evidence="2">The sequence shown here is derived from an EMBL/GenBank/DDBJ whole genome shotgun (WGS) entry which is preliminary data.</text>
</comment>
<feature type="compositionally biased region" description="Basic and acidic residues" evidence="1">
    <location>
        <begin position="74"/>
        <end position="83"/>
    </location>
</feature>
<evidence type="ECO:0000313" key="3">
    <source>
        <dbReference type="Proteomes" id="UP000704762"/>
    </source>
</evidence>
<dbReference type="Proteomes" id="UP000704762">
    <property type="component" value="Unassembled WGS sequence"/>
</dbReference>
<reference evidence="2 3" key="1">
    <citation type="submission" date="2021-01" db="EMBL/GenBank/DDBJ databases">
        <title>Sequencing the genomes of 1000 actinobacteria strains.</title>
        <authorList>
            <person name="Klenk H.-P."/>
        </authorList>
    </citation>
    <scope>NUCLEOTIDE SEQUENCE [LARGE SCALE GENOMIC DNA]</scope>
    <source>
        <strain evidence="2 3">DSM 18662</strain>
    </source>
</reference>
<name>A0ABS2RGM8_9ACTN</name>
<feature type="region of interest" description="Disordered" evidence="1">
    <location>
        <begin position="64"/>
        <end position="83"/>
    </location>
</feature>
<dbReference type="RefSeq" id="WP_204916338.1">
    <property type="nucleotide sequence ID" value="NZ_BAAAQP010000011.1"/>
</dbReference>
<gene>
    <name evidence="2" type="ORF">JOE57_000613</name>
</gene>
<protein>
    <submittedName>
        <fullName evidence="2">tRNA A37 threonylcarbamoyltransferase TsaD</fullName>
    </submittedName>
</protein>
<evidence type="ECO:0000256" key="1">
    <source>
        <dbReference type="SAM" id="MobiDB-lite"/>
    </source>
</evidence>
<dbReference type="EMBL" id="JAFBCF010000001">
    <property type="protein sequence ID" value="MBM7797692.1"/>
    <property type="molecule type" value="Genomic_DNA"/>
</dbReference>
<accession>A0ABS2RGM8</accession>
<evidence type="ECO:0000313" key="2">
    <source>
        <dbReference type="EMBL" id="MBM7797692.1"/>
    </source>
</evidence>